<keyword evidence="1" id="KW-1133">Transmembrane helix</keyword>
<proteinExistence type="predicted"/>
<dbReference type="RefSeq" id="WP_395416520.1">
    <property type="nucleotide sequence ID" value="NZ_JBIPKE010000013.1"/>
</dbReference>
<keyword evidence="3" id="KW-1185">Reference proteome</keyword>
<keyword evidence="1" id="KW-0472">Membrane</keyword>
<organism evidence="2 3">
    <name type="scientific">Marinoscillum luteum</name>
    <dbReference type="NCBI Taxonomy" id="861051"/>
    <lineage>
        <taxon>Bacteria</taxon>
        <taxon>Pseudomonadati</taxon>
        <taxon>Bacteroidota</taxon>
        <taxon>Cytophagia</taxon>
        <taxon>Cytophagales</taxon>
        <taxon>Reichenbachiellaceae</taxon>
        <taxon>Marinoscillum</taxon>
    </lineage>
</organism>
<sequence>MQGRLLIYVLGLLIMMGANAQKITVKGGFVEDSLKIGEDIHYWVSAEYPDHLELIFPDTTYNFSPFEFSGKEYFPSTIKTDRAFDSAVYTLQSYEIDPIQSLSIPVFILKPTGDSTRIDAGLDSIFFKQLLEVVTDTTSLKTNLAYQNVPTQFNFPLLWIILGVLMVLTLATYLIFGKKIRKTIRLRKLKKDFIAFSEHLTMDIRSLKEAPNQKIAEHALTEWKNFLERLEQRPFSKLTTKEIMALEYTGELNGTLKNIDRCVYGGRSSDELYKDFQAIEDFTQHRYSVITDQIKNS</sequence>
<dbReference type="EMBL" id="JBIPKE010000013">
    <property type="protein sequence ID" value="MFH6982892.1"/>
    <property type="molecule type" value="Genomic_DNA"/>
</dbReference>
<evidence type="ECO:0008006" key="4">
    <source>
        <dbReference type="Google" id="ProtNLM"/>
    </source>
</evidence>
<accession>A0ABW7N5N2</accession>
<gene>
    <name evidence="2" type="ORF">ACHKAR_05560</name>
</gene>
<keyword evidence="1" id="KW-0812">Transmembrane</keyword>
<name>A0ABW7N5N2_9BACT</name>
<reference evidence="2 3" key="1">
    <citation type="journal article" date="2013" name="Int. J. Syst. Evol. Microbiol.">
        <title>Marinoscillum luteum sp. nov., isolated from marine sediment.</title>
        <authorList>
            <person name="Cha I.T."/>
            <person name="Park S.J."/>
            <person name="Kim S.J."/>
            <person name="Kim J.G."/>
            <person name="Jung M.Y."/>
            <person name="Shin K.S."/>
            <person name="Kwon K.K."/>
            <person name="Yang S.H."/>
            <person name="Seo Y.S."/>
            <person name="Rhee S.K."/>
        </authorList>
    </citation>
    <scope>NUCLEOTIDE SEQUENCE [LARGE SCALE GENOMIC DNA]</scope>
    <source>
        <strain evidence="2 3">KCTC 23939</strain>
    </source>
</reference>
<evidence type="ECO:0000256" key="1">
    <source>
        <dbReference type="SAM" id="Phobius"/>
    </source>
</evidence>
<comment type="caution">
    <text evidence="2">The sequence shown here is derived from an EMBL/GenBank/DDBJ whole genome shotgun (WGS) entry which is preliminary data.</text>
</comment>
<evidence type="ECO:0000313" key="2">
    <source>
        <dbReference type="EMBL" id="MFH6982892.1"/>
    </source>
</evidence>
<feature type="transmembrane region" description="Helical" evidence="1">
    <location>
        <begin position="157"/>
        <end position="176"/>
    </location>
</feature>
<dbReference type="Proteomes" id="UP001610063">
    <property type="component" value="Unassembled WGS sequence"/>
</dbReference>
<evidence type="ECO:0000313" key="3">
    <source>
        <dbReference type="Proteomes" id="UP001610063"/>
    </source>
</evidence>
<protein>
    <recommendedName>
        <fullName evidence="4">DUF4381 domain-containing protein</fullName>
    </recommendedName>
</protein>